<proteinExistence type="predicted"/>
<evidence type="ECO:0000313" key="2">
    <source>
        <dbReference type="Proteomes" id="UP001597183"/>
    </source>
</evidence>
<organism evidence="1 2">
    <name type="scientific">Actinoplanes sichuanensis</name>
    <dbReference type="NCBI Taxonomy" id="512349"/>
    <lineage>
        <taxon>Bacteria</taxon>
        <taxon>Bacillati</taxon>
        <taxon>Actinomycetota</taxon>
        <taxon>Actinomycetes</taxon>
        <taxon>Micromonosporales</taxon>
        <taxon>Micromonosporaceae</taxon>
        <taxon>Actinoplanes</taxon>
    </lineage>
</organism>
<protein>
    <submittedName>
        <fullName evidence="1">Uncharacterized protein</fullName>
    </submittedName>
</protein>
<sequence length="217" mass="23955">MGQFVTVSAFRVGDTAKVKDAAMSFFAARSWPAELVAAGEPVVAEDVLIYAPVSGWTVIVWPGYFTELAAVEFMSRELNALASTVRIHDGDYWSHTLLRDGDTLDRFATMPDYFTDEPAEVERLRAKYAGRPAVVAETTGSPMADVAPYLVQADPVDESSAGKAFVDDEFDLDDPWVFVDFWRRLGPRYPDDISAHQARIRPAADWVNKLSGGDAEL</sequence>
<evidence type="ECO:0000313" key="1">
    <source>
        <dbReference type="EMBL" id="MFD1370436.1"/>
    </source>
</evidence>
<dbReference type="EMBL" id="JBHTMK010000044">
    <property type="protein sequence ID" value="MFD1370436.1"/>
    <property type="molecule type" value="Genomic_DNA"/>
</dbReference>
<name>A0ABW4AI34_9ACTN</name>
<dbReference type="Proteomes" id="UP001597183">
    <property type="component" value="Unassembled WGS sequence"/>
</dbReference>
<gene>
    <name evidence="1" type="ORF">ACFQ5G_34315</name>
</gene>
<reference evidence="2" key="1">
    <citation type="journal article" date="2019" name="Int. J. Syst. Evol. Microbiol.">
        <title>The Global Catalogue of Microorganisms (GCM) 10K type strain sequencing project: providing services to taxonomists for standard genome sequencing and annotation.</title>
        <authorList>
            <consortium name="The Broad Institute Genomics Platform"/>
            <consortium name="The Broad Institute Genome Sequencing Center for Infectious Disease"/>
            <person name="Wu L."/>
            <person name="Ma J."/>
        </authorList>
    </citation>
    <scope>NUCLEOTIDE SEQUENCE [LARGE SCALE GENOMIC DNA]</scope>
    <source>
        <strain evidence="2">CCM 7526</strain>
    </source>
</reference>
<comment type="caution">
    <text evidence="1">The sequence shown here is derived from an EMBL/GenBank/DDBJ whole genome shotgun (WGS) entry which is preliminary data.</text>
</comment>
<keyword evidence="2" id="KW-1185">Reference proteome</keyword>
<accession>A0ABW4AI34</accession>
<dbReference type="RefSeq" id="WP_317793791.1">
    <property type="nucleotide sequence ID" value="NZ_AP028461.1"/>
</dbReference>